<accession>A0AAV1F6H9</accession>
<evidence type="ECO:0000256" key="2">
    <source>
        <dbReference type="PROSITE-ProRule" id="PRU00191"/>
    </source>
</evidence>
<dbReference type="SMART" id="SM00252">
    <property type="entry name" value="SH2"/>
    <property type="match status" value="1"/>
</dbReference>
<evidence type="ECO:0000256" key="1">
    <source>
        <dbReference type="ARBA" id="ARBA00022999"/>
    </source>
</evidence>
<feature type="region of interest" description="Disordered" evidence="3">
    <location>
        <begin position="479"/>
        <end position="509"/>
    </location>
</feature>
<dbReference type="PRINTS" id="PR00401">
    <property type="entry name" value="SH2DOMAIN"/>
</dbReference>
<name>A0AAV1F6H9_XYRNO</name>
<dbReference type="AlphaFoldDB" id="A0AAV1F6H9"/>
<dbReference type="PROSITE" id="PS50001">
    <property type="entry name" value="SH2"/>
    <property type="match status" value="1"/>
</dbReference>
<sequence>MGQIHGKTGCLDTLAEDMQEELQLEVKDSLEVEGHILMSSEMTPGSNQSLPISRKGIDRNCCKLNKYKPKSERICHFSGSKTKEQKVKKSPRLRTCMAFCFKDRVRMEHRGPAVDSYSDRTDGRLRELASKWFIETQMPFIVHNGFFPSWFLGFITRKDAEEILREKDLGCYLIRLSEKAIGYILSYKGRDRCRHFVINQSESGQFVVCGDTRGHDTIFDLIEHYKTSSIQPFREYLTSSCCEALNEGLYDIIQVSPKEKPAAAVKNGKKQHLPSEQPPSRPPKTVRTPEEVPPLPRRSRNLDAATLNNQDNVLYAQLRKQSPREKPRSQHYSQDNIQADKDTMRVKSPSESSSVYYPLNFLESKSRSLPLLDNSSDEEKSYRLSATPHTPPRLSPKPSRQAASCSPQQERTCVYSRPNSSHSLELQSDSAVYHLAGRPGSPHAELRSLTSVQHHESVYTEVTDEALLYRNPHFNTYESISVSDDPAQPEPNSITYEPPMDIRPKSSHSSCGLKNDKWKWLLPDIKRKW</sequence>
<dbReference type="Pfam" id="PF00017">
    <property type="entry name" value="SH2"/>
    <property type="match status" value="1"/>
</dbReference>
<dbReference type="SUPFAM" id="SSF55550">
    <property type="entry name" value="SH2 domain"/>
    <property type="match status" value="1"/>
</dbReference>
<feature type="region of interest" description="Disordered" evidence="3">
    <location>
        <begin position="370"/>
        <end position="412"/>
    </location>
</feature>
<feature type="region of interest" description="Disordered" evidence="3">
    <location>
        <begin position="261"/>
        <end position="354"/>
    </location>
</feature>
<feature type="compositionally biased region" description="Polar residues" evidence="3">
    <location>
        <begin position="401"/>
        <end position="412"/>
    </location>
</feature>
<evidence type="ECO:0000256" key="3">
    <source>
        <dbReference type="SAM" id="MobiDB-lite"/>
    </source>
</evidence>
<dbReference type="InterPro" id="IPR000980">
    <property type="entry name" value="SH2"/>
</dbReference>
<dbReference type="EMBL" id="OY660868">
    <property type="protein sequence ID" value="CAJ1056658.1"/>
    <property type="molecule type" value="Genomic_DNA"/>
</dbReference>
<keyword evidence="6" id="KW-1185">Reference proteome</keyword>
<keyword evidence="1 2" id="KW-0727">SH2 domain</keyword>
<dbReference type="PANTHER" id="PTHR14388">
    <property type="entry name" value="T CELL-SPECIFIC ADAPTER PROTEIN TSAD"/>
    <property type="match status" value="1"/>
</dbReference>
<evidence type="ECO:0000259" key="4">
    <source>
        <dbReference type="PROSITE" id="PS50001"/>
    </source>
</evidence>
<dbReference type="Gene3D" id="3.30.505.10">
    <property type="entry name" value="SH2 domain"/>
    <property type="match status" value="1"/>
</dbReference>
<dbReference type="Proteomes" id="UP001178508">
    <property type="component" value="Chromosome 5"/>
</dbReference>
<dbReference type="GO" id="GO:0005737">
    <property type="term" value="C:cytoplasm"/>
    <property type="evidence" value="ECO:0007669"/>
    <property type="project" value="TreeGrafter"/>
</dbReference>
<organism evidence="5 6">
    <name type="scientific">Xyrichtys novacula</name>
    <name type="common">Pearly razorfish</name>
    <name type="synonym">Hemipteronotus novacula</name>
    <dbReference type="NCBI Taxonomy" id="13765"/>
    <lineage>
        <taxon>Eukaryota</taxon>
        <taxon>Metazoa</taxon>
        <taxon>Chordata</taxon>
        <taxon>Craniata</taxon>
        <taxon>Vertebrata</taxon>
        <taxon>Euteleostomi</taxon>
        <taxon>Actinopterygii</taxon>
        <taxon>Neopterygii</taxon>
        <taxon>Teleostei</taxon>
        <taxon>Neoteleostei</taxon>
        <taxon>Acanthomorphata</taxon>
        <taxon>Eupercaria</taxon>
        <taxon>Labriformes</taxon>
        <taxon>Labridae</taxon>
        <taxon>Xyrichtys</taxon>
    </lineage>
</organism>
<evidence type="ECO:0000313" key="6">
    <source>
        <dbReference type="Proteomes" id="UP001178508"/>
    </source>
</evidence>
<reference evidence="5" key="1">
    <citation type="submission" date="2023-08" db="EMBL/GenBank/DDBJ databases">
        <authorList>
            <person name="Alioto T."/>
            <person name="Alioto T."/>
            <person name="Gomez Garrido J."/>
        </authorList>
    </citation>
    <scope>NUCLEOTIDE SEQUENCE</scope>
</reference>
<dbReference type="InterPro" id="IPR036860">
    <property type="entry name" value="SH2_dom_sf"/>
</dbReference>
<proteinExistence type="predicted"/>
<dbReference type="PANTHER" id="PTHR14388:SF6">
    <property type="entry name" value="SH2 DOMAIN-CONTAINING PROTEIN 7"/>
    <property type="match status" value="1"/>
</dbReference>
<protein>
    <submittedName>
        <fullName evidence="5">LOW QUALITY PROTEIN: SH2 domain-containing protein 7-like</fullName>
    </submittedName>
</protein>
<evidence type="ECO:0000313" key="5">
    <source>
        <dbReference type="EMBL" id="CAJ1056658.1"/>
    </source>
</evidence>
<gene>
    <name evidence="5" type="ORF">XNOV1_A008772</name>
</gene>
<feature type="domain" description="SH2" evidence="4">
    <location>
        <begin position="150"/>
        <end position="241"/>
    </location>
</feature>